<dbReference type="InterPro" id="IPR006380">
    <property type="entry name" value="SPP-like_dom"/>
</dbReference>
<dbReference type="Pfam" id="PF05116">
    <property type="entry name" value="S6PP"/>
    <property type="match status" value="1"/>
</dbReference>
<dbReference type="SUPFAM" id="SSF56784">
    <property type="entry name" value="HAD-like"/>
    <property type="match status" value="1"/>
</dbReference>
<keyword evidence="3" id="KW-1185">Reference proteome</keyword>
<accession>A0ABY4EIN3</accession>
<protein>
    <submittedName>
        <fullName evidence="2">Hydrolase (Had superfamily)</fullName>
    </submittedName>
</protein>
<dbReference type="GO" id="GO:0016787">
    <property type="term" value="F:hydrolase activity"/>
    <property type="evidence" value="ECO:0007669"/>
    <property type="project" value="UniProtKB-KW"/>
</dbReference>
<dbReference type="InterPro" id="IPR023214">
    <property type="entry name" value="HAD_sf"/>
</dbReference>
<dbReference type="InterPro" id="IPR036412">
    <property type="entry name" value="HAD-like_sf"/>
</dbReference>
<sequence length="280" mass="32425">MLRNHQTIGEKTMKAFASDLDRTLIFSKKMLEQFPSQEPVELVERYEGKELSYISTKTKEHLLQLKNEVCFLPVTTRTTAQYRRIDLFQHEIKPEFAITANGAVILKNNHEVAEWSEKMRKDLTSLPSLQEVMQEAEALPIYDSVKKVRVVENYFFYYIVDPTIINHVDPQTLQAWGRARRWQVSWQGRKIYFIPEVINKWRAVQYLKEQLGWTAIVSAGDSYLDQPLVQNADRGIVPKHGELLNSQMQLSSTRCPGIKASIEITKQAIEGLLKKEVDLT</sequence>
<reference evidence="2 3" key="1">
    <citation type="submission" date="2022-04" db="EMBL/GenBank/DDBJ databases">
        <title>Halobacillus sp. isolated from saltern.</title>
        <authorList>
            <person name="Won M."/>
            <person name="Lee C.-M."/>
            <person name="Woen H.-Y."/>
            <person name="Kwon S.-W."/>
        </authorList>
    </citation>
    <scope>NUCLEOTIDE SEQUENCE [LARGE SCALE GENOMIC DNA]</scope>
    <source>
        <strain evidence="2 3">SSBR10-3</strain>
    </source>
</reference>
<dbReference type="RefSeq" id="WP_244709517.1">
    <property type="nucleotide sequence ID" value="NZ_CP095073.1"/>
</dbReference>
<feature type="domain" description="Sucrose phosphatase-like" evidence="1">
    <location>
        <begin position="17"/>
        <end position="237"/>
    </location>
</feature>
<dbReference type="Gene3D" id="3.40.50.1000">
    <property type="entry name" value="HAD superfamily/HAD-like"/>
    <property type="match status" value="1"/>
</dbReference>
<gene>
    <name evidence="2" type="ORF">MUN89_19105</name>
</gene>
<dbReference type="PIRSF" id="PIRSF030802">
    <property type="entry name" value="UCP030802"/>
    <property type="match status" value="1"/>
</dbReference>
<evidence type="ECO:0000313" key="2">
    <source>
        <dbReference type="EMBL" id="UOQ43951.1"/>
    </source>
</evidence>
<dbReference type="Proteomes" id="UP000831787">
    <property type="component" value="Chromosome"/>
</dbReference>
<evidence type="ECO:0000313" key="3">
    <source>
        <dbReference type="Proteomes" id="UP000831787"/>
    </source>
</evidence>
<organism evidence="2 3">
    <name type="scientific">Halobacillus salinarum</name>
    <dbReference type="NCBI Taxonomy" id="2932257"/>
    <lineage>
        <taxon>Bacteria</taxon>
        <taxon>Bacillati</taxon>
        <taxon>Bacillota</taxon>
        <taxon>Bacilli</taxon>
        <taxon>Bacillales</taxon>
        <taxon>Bacillaceae</taxon>
        <taxon>Halobacillus</taxon>
    </lineage>
</organism>
<proteinExistence type="predicted"/>
<name>A0ABY4EIN3_9BACI</name>
<keyword evidence="2" id="KW-0378">Hydrolase</keyword>
<dbReference type="EMBL" id="CP095073">
    <property type="protein sequence ID" value="UOQ43951.1"/>
    <property type="molecule type" value="Genomic_DNA"/>
</dbReference>
<dbReference type="InterPro" id="IPR024197">
    <property type="entry name" value="TPP-like"/>
</dbReference>
<evidence type="ECO:0000259" key="1">
    <source>
        <dbReference type="Pfam" id="PF05116"/>
    </source>
</evidence>